<reference evidence="1 2" key="1">
    <citation type="submission" date="2014-04" db="EMBL/GenBank/DDBJ databases">
        <authorList>
            <consortium name="DOE Joint Genome Institute"/>
            <person name="Kuo A."/>
            <person name="Kohler A."/>
            <person name="Nagy L.G."/>
            <person name="Floudas D."/>
            <person name="Copeland A."/>
            <person name="Barry K.W."/>
            <person name="Cichocki N."/>
            <person name="Veneault-Fourrey C."/>
            <person name="LaButti K."/>
            <person name="Lindquist E.A."/>
            <person name="Lipzen A."/>
            <person name="Lundell T."/>
            <person name="Morin E."/>
            <person name="Murat C."/>
            <person name="Sun H."/>
            <person name="Tunlid A."/>
            <person name="Henrissat B."/>
            <person name="Grigoriev I.V."/>
            <person name="Hibbett D.S."/>
            <person name="Martin F."/>
            <person name="Nordberg H.P."/>
            <person name="Cantor M.N."/>
            <person name="Hua S.X."/>
        </authorList>
    </citation>
    <scope>NUCLEOTIDE SEQUENCE [LARGE SCALE GENOMIC DNA]</scope>
    <source>
        <strain evidence="1 2">LaAM-08-1</strain>
    </source>
</reference>
<accession>A0A0C9WUN2</accession>
<dbReference type="HOGENOM" id="CLU_1475406_0_0_1"/>
<dbReference type="Proteomes" id="UP000054477">
    <property type="component" value="Unassembled WGS sequence"/>
</dbReference>
<reference evidence="2" key="2">
    <citation type="submission" date="2015-01" db="EMBL/GenBank/DDBJ databases">
        <title>Evolutionary Origins and Diversification of the Mycorrhizal Mutualists.</title>
        <authorList>
            <consortium name="DOE Joint Genome Institute"/>
            <consortium name="Mycorrhizal Genomics Consortium"/>
            <person name="Kohler A."/>
            <person name="Kuo A."/>
            <person name="Nagy L.G."/>
            <person name="Floudas D."/>
            <person name="Copeland A."/>
            <person name="Barry K.W."/>
            <person name="Cichocki N."/>
            <person name="Veneault-Fourrey C."/>
            <person name="LaButti K."/>
            <person name="Lindquist E.A."/>
            <person name="Lipzen A."/>
            <person name="Lundell T."/>
            <person name="Morin E."/>
            <person name="Murat C."/>
            <person name="Riley R."/>
            <person name="Ohm R."/>
            <person name="Sun H."/>
            <person name="Tunlid A."/>
            <person name="Henrissat B."/>
            <person name="Grigoriev I.V."/>
            <person name="Hibbett D.S."/>
            <person name="Martin F."/>
        </authorList>
    </citation>
    <scope>NUCLEOTIDE SEQUENCE [LARGE SCALE GENOMIC DNA]</scope>
    <source>
        <strain evidence="2">LaAM-08-1</strain>
    </source>
</reference>
<dbReference type="EMBL" id="KN838585">
    <property type="protein sequence ID" value="KIK02950.1"/>
    <property type="molecule type" value="Genomic_DNA"/>
</dbReference>
<protein>
    <submittedName>
        <fullName evidence="1">Uncharacterized protein</fullName>
    </submittedName>
</protein>
<sequence>MVAGVGSCPHHDMLRDAIQAIQTRCTCYNPLAIQLFVQRLCDLNPIFLAAGNFALPAWEGRLLSLMSHLENRRTNRDINAVVNWWNDYQPTYLFNKYSRGSPLPLTECAFRVPILHGRTGKEETYVWLRQILSHLSNECSVPEYKNQWFDVLRSHYNRTRQHDLDLINTLMIQLAEEGLLRFH</sequence>
<gene>
    <name evidence="1" type="ORF">K443DRAFT_502092</name>
</gene>
<keyword evidence="2" id="KW-1185">Reference proteome</keyword>
<evidence type="ECO:0000313" key="2">
    <source>
        <dbReference type="Proteomes" id="UP000054477"/>
    </source>
</evidence>
<dbReference type="AlphaFoldDB" id="A0A0C9WUN2"/>
<proteinExistence type="predicted"/>
<evidence type="ECO:0000313" key="1">
    <source>
        <dbReference type="EMBL" id="KIK02950.1"/>
    </source>
</evidence>
<organism evidence="1 2">
    <name type="scientific">Laccaria amethystina LaAM-08-1</name>
    <dbReference type="NCBI Taxonomy" id="1095629"/>
    <lineage>
        <taxon>Eukaryota</taxon>
        <taxon>Fungi</taxon>
        <taxon>Dikarya</taxon>
        <taxon>Basidiomycota</taxon>
        <taxon>Agaricomycotina</taxon>
        <taxon>Agaricomycetes</taxon>
        <taxon>Agaricomycetidae</taxon>
        <taxon>Agaricales</taxon>
        <taxon>Agaricineae</taxon>
        <taxon>Hydnangiaceae</taxon>
        <taxon>Laccaria</taxon>
    </lineage>
</organism>
<name>A0A0C9WUN2_9AGAR</name>